<keyword evidence="5 10" id="KW-0804">Transcription</keyword>
<dbReference type="SMART" id="SM00389">
    <property type="entry name" value="HOX"/>
    <property type="match status" value="1"/>
</dbReference>
<evidence type="ECO:0000256" key="6">
    <source>
        <dbReference type="ARBA" id="ARBA00023242"/>
    </source>
</evidence>
<dbReference type="PROSITE" id="PS50071">
    <property type="entry name" value="HOMEOBOX_2"/>
    <property type="match status" value="1"/>
</dbReference>
<keyword evidence="6 8" id="KW-0539">Nucleus</keyword>
<dbReference type="Gene3D" id="1.10.10.60">
    <property type="entry name" value="Homeodomain-like"/>
    <property type="match status" value="1"/>
</dbReference>
<keyword evidence="3 8" id="KW-0238">DNA-binding</keyword>
<evidence type="ECO:0000256" key="9">
    <source>
        <dbReference type="RuleBase" id="RU000682"/>
    </source>
</evidence>
<evidence type="ECO:0000256" key="7">
    <source>
        <dbReference type="ARBA" id="ARBA00025748"/>
    </source>
</evidence>
<dbReference type="PRINTS" id="PR00031">
    <property type="entry name" value="HTHREPRESSR"/>
</dbReference>
<dbReference type="SUPFAM" id="SSF46689">
    <property type="entry name" value="Homeodomain-like"/>
    <property type="match status" value="1"/>
</dbReference>
<keyword evidence="4 8" id="KW-0371">Homeobox</keyword>
<comment type="caution">
    <text evidence="13">The sequence shown here is derived from an EMBL/GenBank/DDBJ whole genome shotgun (WGS) entry which is preliminary data.</text>
</comment>
<sequence>MDFQCINIPTERQQNQDPAKPRIQQRGIRRLTQAQVRLLETSFTTDHKLQAERKLQLAAKLGLAPRQVAIWYQNRRARHKTQTVELDYRAIQLKLEDVLAEKRRLEGEVGMLKEELNKAQEMLLRASGTGSSPVASLPSVISASGVDDHGSSSSLQNYNYRSGNVAELQVEELHTCLSPWTSNEYQFRMNADR</sequence>
<name>A0A2P5B6N3_PARAD</name>
<evidence type="ECO:0000313" key="13">
    <source>
        <dbReference type="EMBL" id="PON44444.1"/>
    </source>
</evidence>
<organism evidence="13 14">
    <name type="scientific">Parasponia andersonii</name>
    <name type="common">Sponia andersonii</name>
    <dbReference type="NCBI Taxonomy" id="3476"/>
    <lineage>
        <taxon>Eukaryota</taxon>
        <taxon>Viridiplantae</taxon>
        <taxon>Streptophyta</taxon>
        <taxon>Embryophyta</taxon>
        <taxon>Tracheophyta</taxon>
        <taxon>Spermatophyta</taxon>
        <taxon>Magnoliopsida</taxon>
        <taxon>eudicotyledons</taxon>
        <taxon>Gunneridae</taxon>
        <taxon>Pentapetalae</taxon>
        <taxon>rosids</taxon>
        <taxon>fabids</taxon>
        <taxon>Rosales</taxon>
        <taxon>Cannabaceae</taxon>
        <taxon>Parasponia</taxon>
    </lineage>
</organism>
<dbReference type="InterPro" id="IPR009057">
    <property type="entry name" value="Homeodomain-like_sf"/>
</dbReference>
<dbReference type="GO" id="GO:0045893">
    <property type="term" value="P:positive regulation of DNA-templated transcription"/>
    <property type="evidence" value="ECO:0007669"/>
    <property type="project" value="TreeGrafter"/>
</dbReference>
<evidence type="ECO:0000256" key="8">
    <source>
        <dbReference type="PROSITE-ProRule" id="PRU00108"/>
    </source>
</evidence>
<keyword evidence="11" id="KW-0175">Coiled coil</keyword>
<dbReference type="GO" id="GO:0000981">
    <property type="term" value="F:DNA-binding transcription factor activity, RNA polymerase II-specific"/>
    <property type="evidence" value="ECO:0007669"/>
    <property type="project" value="UniProtKB-UniRule"/>
</dbReference>
<protein>
    <recommendedName>
        <fullName evidence="10">Homeobox-leucine zipper protein</fullName>
    </recommendedName>
    <alternativeName>
        <fullName evidence="10">HD-ZIP protein</fullName>
    </alternativeName>
    <alternativeName>
        <fullName evidence="10">Homeodomain transcription factor</fullName>
    </alternativeName>
</protein>
<keyword evidence="2 10" id="KW-0805">Transcription regulation</keyword>
<comment type="subcellular location">
    <subcellularLocation>
        <location evidence="1 8 9">Nucleus</location>
    </subcellularLocation>
</comment>
<dbReference type="InterPro" id="IPR001356">
    <property type="entry name" value="HD"/>
</dbReference>
<dbReference type="Pfam" id="PF00046">
    <property type="entry name" value="Homeodomain"/>
    <property type="match status" value="1"/>
</dbReference>
<evidence type="ECO:0000256" key="1">
    <source>
        <dbReference type="ARBA" id="ARBA00004123"/>
    </source>
</evidence>
<evidence type="ECO:0000256" key="5">
    <source>
        <dbReference type="ARBA" id="ARBA00023163"/>
    </source>
</evidence>
<evidence type="ECO:0000256" key="11">
    <source>
        <dbReference type="SAM" id="Coils"/>
    </source>
</evidence>
<dbReference type="InterPro" id="IPR017970">
    <property type="entry name" value="Homeobox_CS"/>
</dbReference>
<dbReference type="GO" id="GO:0043565">
    <property type="term" value="F:sequence-specific DNA binding"/>
    <property type="evidence" value="ECO:0007669"/>
    <property type="project" value="TreeGrafter"/>
</dbReference>
<dbReference type="PANTHER" id="PTHR24326">
    <property type="entry name" value="HOMEOBOX-LEUCINE ZIPPER PROTEIN"/>
    <property type="match status" value="1"/>
</dbReference>
<evidence type="ECO:0000256" key="2">
    <source>
        <dbReference type="ARBA" id="ARBA00023015"/>
    </source>
</evidence>
<dbReference type="PANTHER" id="PTHR24326:SF522">
    <property type="entry name" value="HOMEOBOX-LEUCINE ZIPPER PROTEIN ATHB-52"/>
    <property type="match status" value="1"/>
</dbReference>
<dbReference type="AlphaFoldDB" id="A0A2P5B6N3"/>
<dbReference type="InterPro" id="IPR045224">
    <property type="entry name" value="HDZip_class_I_plant"/>
</dbReference>
<feature type="domain" description="Homeobox" evidence="12">
    <location>
        <begin position="22"/>
        <end position="82"/>
    </location>
</feature>
<evidence type="ECO:0000313" key="14">
    <source>
        <dbReference type="Proteomes" id="UP000237105"/>
    </source>
</evidence>
<evidence type="ECO:0000256" key="3">
    <source>
        <dbReference type="ARBA" id="ARBA00023125"/>
    </source>
</evidence>
<evidence type="ECO:0000256" key="10">
    <source>
        <dbReference type="RuleBase" id="RU369038"/>
    </source>
</evidence>
<dbReference type="InterPro" id="IPR000047">
    <property type="entry name" value="HTH_motif"/>
</dbReference>
<comment type="similarity">
    <text evidence="7 10">Belongs to the HD-ZIP homeobox family. Class I subfamily.</text>
</comment>
<accession>A0A2P5B6N3</accession>
<evidence type="ECO:0000259" key="12">
    <source>
        <dbReference type="PROSITE" id="PS50071"/>
    </source>
</evidence>
<gene>
    <name evidence="13" type="ORF">PanWU01x14_266790</name>
</gene>
<evidence type="ECO:0000256" key="4">
    <source>
        <dbReference type="ARBA" id="ARBA00023155"/>
    </source>
</evidence>
<feature type="DNA-binding region" description="Homeobox" evidence="8">
    <location>
        <begin position="24"/>
        <end position="83"/>
    </location>
</feature>
<dbReference type="PROSITE" id="PS00027">
    <property type="entry name" value="HOMEOBOX_1"/>
    <property type="match status" value="1"/>
</dbReference>
<comment type="function">
    <text evidence="10">Transcription factor.</text>
</comment>
<dbReference type="Proteomes" id="UP000237105">
    <property type="component" value="Unassembled WGS sequence"/>
</dbReference>
<dbReference type="GO" id="GO:0005634">
    <property type="term" value="C:nucleus"/>
    <property type="evidence" value="ECO:0007669"/>
    <property type="project" value="UniProtKB-SubCell"/>
</dbReference>
<keyword evidence="14" id="KW-1185">Reference proteome</keyword>
<dbReference type="CDD" id="cd00086">
    <property type="entry name" value="homeodomain"/>
    <property type="match status" value="1"/>
</dbReference>
<dbReference type="OrthoDB" id="6159439at2759"/>
<reference evidence="14" key="1">
    <citation type="submission" date="2016-06" db="EMBL/GenBank/DDBJ databases">
        <title>Parallel loss of symbiosis genes in relatives of nitrogen-fixing non-legume Parasponia.</title>
        <authorList>
            <person name="Van Velzen R."/>
            <person name="Holmer R."/>
            <person name="Bu F."/>
            <person name="Rutten L."/>
            <person name="Van Zeijl A."/>
            <person name="Liu W."/>
            <person name="Santuari L."/>
            <person name="Cao Q."/>
            <person name="Sharma T."/>
            <person name="Shen D."/>
            <person name="Roswanjaya Y."/>
            <person name="Wardhani T."/>
            <person name="Kalhor M.S."/>
            <person name="Jansen J."/>
            <person name="Van den Hoogen J."/>
            <person name="Gungor B."/>
            <person name="Hartog M."/>
            <person name="Hontelez J."/>
            <person name="Verver J."/>
            <person name="Yang W.-C."/>
            <person name="Schijlen E."/>
            <person name="Repin R."/>
            <person name="Schilthuizen M."/>
            <person name="Schranz E."/>
            <person name="Heidstra R."/>
            <person name="Miyata K."/>
            <person name="Fedorova E."/>
            <person name="Kohlen W."/>
            <person name="Bisseling T."/>
            <person name="Smit S."/>
            <person name="Geurts R."/>
        </authorList>
    </citation>
    <scope>NUCLEOTIDE SEQUENCE [LARGE SCALE GENOMIC DNA]</scope>
    <source>
        <strain evidence="14">cv. WU1-14</strain>
    </source>
</reference>
<feature type="coiled-coil region" evidence="11">
    <location>
        <begin position="88"/>
        <end position="122"/>
    </location>
</feature>
<dbReference type="EMBL" id="JXTB01000350">
    <property type="protein sequence ID" value="PON44444.1"/>
    <property type="molecule type" value="Genomic_DNA"/>
</dbReference>
<proteinExistence type="inferred from homology"/>